<comment type="caution">
    <text evidence="1">The sequence shown here is derived from an EMBL/GenBank/DDBJ whole genome shotgun (WGS) entry which is preliminary data.</text>
</comment>
<dbReference type="OrthoDB" id="18388at2759"/>
<dbReference type="InterPro" id="IPR037379">
    <property type="entry name" value="WDR74/Nsa1"/>
</dbReference>
<keyword evidence="2" id="KW-1185">Reference proteome</keyword>
<evidence type="ECO:0000313" key="2">
    <source>
        <dbReference type="Proteomes" id="UP000078046"/>
    </source>
</evidence>
<dbReference type="PANTHER" id="PTHR16038:SF4">
    <property type="entry name" value="WD REPEAT-CONTAINING PROTEIN 74"/>
    <property type="match status" value="1"/>
</dbReference>
<proteinExistence type="predicted"/>
<accession>A0A177B0J8</accession>
<evidence type="ECO:0000313" key="1">
    <source>
        <dbReference type="EMBL" id="OAF67775.1"/>
    </source>
</evidence>
<dbReference type="EMBL" id="LWCA01000579">
    <property type="protein sequence ID" value="OAF67775.1"/>
    <property type="molecule type" value="Genomic_DNA"/>
</dbReference>
<dbReference type="GO" id="GO:0030687">
    <property type="term" value="C:preribosome, large subunit precursor"/>
    <property type="evidence" value="ECO:0007669"/>
    <property type="project" value="TreeGrafter"/>
</dbReference>
<sequence>MDTFIGCETGFVKGVNSLSAAIKNLFKPDPPHRKNNSIACIQWMCKNNQISYGTKGGLMYTLNLDNEQVRKTGTNRTDTEMVSFHTSSKKNVILFNNSLEVWKKNILLNSIKLKKKCKTLKYINKTEFAVAGIDYPMQIWDINTSQCVYSTKNLPDDWLNLKVDSKIYSIDSINADIFVSNNGNIYSYTKLNLKPNLCINIMDSKNLITKIKISQDRSKIIYGDVVGNVGVIDIRKPNLLLHKFEGGVTSITDIKLCEDIIVVSSLDRYVRFYEIGQKKFMQKIYTKSKPLSIYCTDTCLLRS</sequence>
<dbReference type="GO" id="GO:0042273">
    <property type="term" value="P:ribosomal large subunit biogenesis"/>
    <property type="evidence" value="ECO:0007669"/>
    <property type="project" value="InterPro"/>
</dbReference>
<gene>
    <name evidence="1" type="ORF">A3Q56_04506</name>
</gene>
<name>A0A177B0J8_9BILA</name>
<dbReference type="InterPro" id="IPR036322">
    <property type="entry name" value="WD40_repeat_dom_sf"/>
</dbReference>
<organism evidence="1 2">
    <name type="scientific">Intoshia linei</name>
    <dbReference type="NCBI Taxonomy" id="1819745"/>
    <lineage>
        <taxon>Eukaryota</taxon>
        <taxon>Metazoa</taxon>
        <taxon>Spiralia</taxon>
        <taxon>Lophotrochozoa</taxon>
        <taxon>Mesozoa</taxon>
        <taxon>Orthonectida</taxon>
        <taxon>Rhopaluridae</taxon>
        <taxon>Intoshia</taxon>
    </lineage>
</organism>
<dbReference type="PANTHER" id="PTHR16038">
    <property type="entry name" value="NOP SEVEN ASSOCIATED PROTEIN 1"/>
    <property type="match status" value="1"/>
</dbReference>
<dbReference type="Gene3D" id="2.130.10.10">
    <property type="entry name" value="YVTN repeat-like/Quinoprotein amine dehydrogenase"/>
    <property type="match status" value="1"/>
</dbReference>
<dbReference type="SUPFAM" id="SSF50978">
    <property type="entry name" value="WD40 repeat-like"/>
    <property type="match status" value="1"/>
</dbReference>
<dbReference type="Proteomes" id="UP000078046">
    <property type="component" value="Unassembled WGS sequence"/>
</dbReference>
<protein>
    <submittedName>
        <fullName evidence="1">Uncharacterized protein</fullName>
    </submittedName>
</protein>
<reference evidence="1 2" key="1">
    <citation type="submission" date="2016-04" db="EMBL/GenBank/DDBJ databases">
        <title>The genome of Intoshia linei affirms orthonectids as highly simplified spiralians.</title>
        <authorList>
            <person name="Mikhailov K.V."/>
            <person name="Slusarev G.S."/>
            <person name="Nikitin M.A."/>
            <person name="Logacheva M.D."/>
            <person name="Penin A."/>
            <person name="Aleoshin V."/>
            <person name="Panchin Y.V."/>
        </authorList>
    </citation>
    <scope>NUCLEOTIDE SEQUENCE [LARGE SCALE GENOMIC DNA]</scope>
    <source>
        <strain evidence="1">Intl2013</strain>
        <tissue evidence="1">Whole animal</tissue>
    </source>
</reference>
<dbReference type="GO" id="GO:0005730">
    <property type="term" value="C:nucleolus"/>
    <property type="evidence" value="ECO:0007669"/>
    <property type="project" value="InterPro"/>
</dbReference>
<dbReference type="AlphaFoldDB" id="A0A177B0J8"/>
<dbReference type="InterPro" id="IPR015943">
    <property type="entry name" value="WD40/YVTN_repeat-like_dom_sf"/>
</dbReference>